<organism evidence="1 2">
    <name type="scientific">Rhizophagus irregularis (strain DAOM 197198w)</name>
    <name type="common">Glomus intraradices</name>
    <dbReference type="NCBI Taxonomy" id="1432141"/>
    <lineage>
        <taxon>Eukaryota</taxon>
        <taxon>Fungi</taxon>
        <taxon>Fungi incertae sedis</taxon>
        <taxon>Mucoromycota</taxon>
        <taxon>Glomeromycotina</taxon>
        <taxon>Glomeromycetes</taxon>
        <taxon>Glomerales</taxon>
        <taxon>Glomeraceae</taxon>
        <taxon>Rhizophagus</taxon>
    </lineage>
</organism>
<keyword evidence="2" id="KW-1185">Reference proteome</keyword>
<name>A0A015IEZ8_RHIIW</name>
<dbReference type="EMBL" id="JEMT01028032">
    <property type="protein sequence ID" value="EXX55737.1"/>
    <property type="molecule type" value="Genomic_DNA"/>
</dbReference>
<dbReference type="Proteomes" id="UP000022910">
    <property type="component" value="Unassembled WGS sequence"/>
</dbReference>
<comment type="caution">
    <text evidence="1">The sequence shown here is derived from an EMBL/GenBank/DDBJ whole genome shotgun (WGS) entry which is preliminary data.</text>
</comment>
<dbReference type="OrthoDB" id="2378097at2759"/>
<accession>A0A015IEZ8</accession>
<dbReference type="HOGENOM" id="CLU_2655784_0_0_1"/>
<protein>
    <submittedName>
        <fullName evidence="1">Uncharacterized protein</fullName>
    </submittedName>
</protein>
<dbReference type="AlphaFoldDB" id="A0A015IEZ8"/>
<evidence type="ECO:0000313" key="1">
    <source>
        <dbReference type="EMBL" id="EXX55737.1"/>
    </source>
</evidence>
<sequence length="76" mass="8621">MIDKKRKDREEPNEIALKALKIASQEISEGIRKVYKDTLDKIYNNNSCPNSPLFGRPAFGSAFVPSFGFGIGKFYY</sequence>
<proteinExistence type="predicted"/>
<reference evidence="1 2" key="1">
    <citation type="submission" date="2014-02" db="EMBL/GenBank/DDBJ databases">
        <title>Single nucleus genome sequencing reveals high similarity among nuclei of an endomycorrhizal fungus.</title>
        <authorList>
            <person name="Lin K."/>
            <person name="Geurts R."/>
            <person name="Zhang Z."/>
            <person name="Limpens E."/>
            <person name="Saunders D.G."/>
            <person name="Mu D."/>
            <person name="Pang E."/>
            <person name="Cao H."/>
            <person name="Cha H."/>
            <person name="Lin T."/>
            <person name="Zhou Q."/>
            <person name="Shang Y."/>
            <person name="Li Y."/>
            <person name="Ivanov S."/>
            <person name="Sharma T."/>
            <person name="Velzen R.V."/>
            <person name="Ruijter N.D."/>
            <person name="Aanen D.K."/>
            <person name="Win J."/>
            <person name="Kamoun S."/>
            <person name="Bisseling T."/>
            <person name="Huang S."/>
        </authorList>
    </citation>
    <scope>NUCLEOTIDE SEQUENCE [LARGE SCALE GENOMIC DNA]</scope>
    <source>
        <strain evidence="2">DAOM197198w</strain>
    </source>
</reference>
<evidence type="ECO:0000313" key="2">
    <source>
        <dbReference type="Proteomes" id="UP000022910"/>
    </source>
</evidence>
<gene>
    <name evidence="1" type="ORF">RirG_222680</name>
</gene>